<evidence type="ECO:0000313" key="1">
    <source>
        <dbReference type="EMBL" id="TKD71342.1"/>
    </source>
</evidence>
<dbReference type="EMBL" id="SWFM01000001">
    <property type="protein sequence ID" value="TKD71342.1"/>
    <property type="molecule type" value="Genomic_DNA"/>
</dbReference>
<gene>
    <name evidence="1" type="ORF">FBF83_00580</name>
</gene>
<sequence length="76" mass="8789">MLNKVDYFFYPVDVTQPTGAEVTYYWEISVAEYGGKIYAYAKADEFGRKIRWHVSDQPDKESALAVIQEKCKSQSK</sequence>
<dbReference type="AlphaFoldDB" id="A0A4U1MLC9"/>
<dbReference type="RefSeq" id="WP_136945219.1">
    <property type="nucleotide sequence ID" value="NZ_SWFM01000001.1"/>
</dbReference>
<proteinExistence type="predicted"/>
<dbReference type="Proteomes" id="UP000310541">
    <property type="component" value="Unassembled WGS sequence"/>
</dbReference>
<dbReference type="OrthoDB" id="2969570at2"/>
<protein>
    <submittedName>
        <fullName evidence="1">Uncharacterized protein</fullName>
    </submittedName>
</protein>
<comment type="caution">
    <text evidence="1">The sequence shown here is derived from an EMBL/GenBank/DDBJ whole genome shotgun (WGS) entry which is preliminary data.</text>
</comment>
<evidence type="ECO:0000313" key="2">
    <source>
        <dbReference type="Proteomes" id="UP000310541"/>
    </source>
</evidence>
<organism evidence="1 2">
    <name type="scientific">Guptibacillus hwajinpoensis</name>
    <dbReference type="NCBI Taxonomy" id="208199"/>
    <lineage>
        <taxon>Bacteria</taxon>
        <taxon>Bacillati</taxon>
        <taxon>Bacillota</taxon>
        <taxon>Bacilli</taxon>
        <taxon>Bacillales</taxon>
        <taxon>Guptibacillaceae</taxon>
        <taxon>Guptibacillus</taxon>
    </lineage>
</organism>
<name>A0A4U1MLC9_9BACL</name>
<accession>A0A4U1MLC9</accession>
<reference evidence="1 2" key="1">
    <citation type="submission" date="2019-04" db="EMBL/GenBank/DDBJ databases">
        <title>Genome sequence of Bacillus hwajinpoensis strain Y2.</title>
        <authorList>
            <person name="Fair J.L."/>
            <person name="Maclea K.S."/>
        </authorList>
    </citation>
    <scope>NUCLEOTIDE SEQUENCE [LARGE SCALE GENOMIC DNA]</scope>
    <source>
        <strain evidence="1 2">Y2</strain>
    </source>
</reference>